<dbReference type="EMBL" id="BKZW01000002">
    <property type="protein sequence ID" value="GER90512.1"/>
    <property type="molecule type" value="Genomic_DNA"/>
</dbReference>
<dbReference type="Gene3D" id="3.40.50.1000">
    <property type="entry name" value="HAD superfamily/HAD-like"/>
    <property type="match status" value="1"/>
</dbReference>
<keyword evidence="2" id="KW-1185">Reference proteome</keyword>
<dbReference type="Gene3D" id="3.30.1240.10">
    <property type="match status" value="1"/>
</dbReference>
<accession>A0A5J4KTL0</accession>
<dbReference type="CDD" id="cd07516">
    <property type="entry name" value="HAD_Pase"/>
    <property type="match status" value="1"/>
</dbReference>
<dbReference type="PANTHER" id="PTHR10000:SF8">
    <property type="entry name" value="HAD SUPERFAMILY HYDROLASE-LIKE, TYPE 3"/>
    <property type="match status" value="1"/>
</dbReference>
<dbReference type="Proteomes" id="UP000326912">
    <property type="component" value="Unassembled WGS sequence"/>
</dbReference>
<dbReference type="PROSITE" id="PS01229">
    <property type="entry name" value="COF_2"/>
    <property type="match status" value="1"/>
</dbReference>
<dbReference type="GO" id="GO:0016791">
    <property type="term" value="F:phosphatase activity"/>
    <property type="evidence" value="ECO:0007669"/>
    <property type="project" value="TreeGrafter"/>
</dbReference>
<proteinExistence type="predicted"/>
<dbReference type="NCBIfam" id="TIGR01484">
    <property type="entry name" value="HAD-SF-IIB"/>
    <property type="match status" value="2"/>
</dbReference>
<dbReference type="NCBIfam" id="TIGR00099">
    <property type="entry name" value="Cof-subfamily"/>
    <property type="match status" value="1"/>
</dbReference>
<dbReference type="SFLD" id="SFLDG01140">
    <property type="entry name" value="C2.B:_Phosphomannomutase_and_P"/>
    <property type="match status" value="1"/>
</dbReference>
<dbReference type="SFLD" id="SFLDG01144">
    <property type="entry name" value="C2.B.4:_PGP_Like"/>
    <property type="match status" value="1"/>
</dbReference>
<dbReference type="InterPro" id="IPR023214">
    <property type="entry name" value="HAD_sf"/>
</dbReference>
<dbReference type="InterPro" id="IPR036412">
    <property type="entry name" value="HAD-like_sf"/>
</dbReference>
<dbReference type="Pfam" id="PF08282">
    <property type="entry name" value="Hydrolase_3"/>
    <property type="match status" value="1"/>
</dbReference>
<dbReference type="PANTHER" id="PTHR10000">
    <property type="entry name" value="PHOSPHOSERINE PHOSPHATASE"/>
    <property type="match status" value="1"/>
</dbReference>
<sequence length="267" mass="30236">MYRLLAIDLDGTLLTPQHKVSPYTLDVLKRAVADGMRLVIATGRVPFSFHRVIRDLPLNAPQITSNGATVIDMSTNTLVHQQLVPPHYILPVVEYARSLDLQFCYYTNEYLYAEQALYDRQNWYLSGIPIRRVENIEDVYPQPCIKIGAFGDASTLRAKRRDLESHFAGQLYVTQTAEQWLEFLHPEVSKANALRTITQMLDIRPEEVIAFGDNHNDIEMLRFAGLGIAMGNAHQEVKAAADYVTLRNIDDGVAAALEKFVFAVEKR</sequence>
<dbReference type="PROSITE" id="PS01228">
    <property type="entry name" value="COF_1"/>
    <property type="match status" value="1"/>
</dbReference>
<comment type="caution">
    <text evidence="1">The sequence shown here is derived from an EMBL/GenBank/DDBJ whole genome shotgun (WGS) entry which is preliminary data.</text>
</comment>
<dbReference type="AlphaFoldDB" id="A0A5J4KTL0"/>
<dbReference type="InterPro" id="IPR006379">
    <property type="entry name" value="HAD-SF_hydro_IIB"/>
</dbReference>
<dbReference type="SFLD" id="SFLDS00003">
    <property type="entry name" value="Haloacid_Dehalogenase"/>
    <property type="match status" value="1"/>
</dbReference>
<evidence type="ECO:0000313" key="2">
    <source>
        <dbReference type="Proteomes" id="UP000326912"/>
    </source>
</evidence>
<gene>
    <name evidence="1" type="ORF">KDW_46740</name>
</gene>
<dbReference type="RefSeq" id="WP_151758250.1">
    <property type="nucleotide sequence ID" value="NZ_BKZW01000002.1"/>
</dbReference>
<organism evidence="1 2">
    <name type="scientific">Dictyobacter vulcani</name>
    <dbReference type="NCBI Taxonomy" id="2607529"/>
    <lineage>
        <taxon>Bacteria</taxon>
        <taxon>Bacillati</taxon>
        <taxon>Chloroflexota</taxon>
        <taxon>Ktedonobacteria</taxon>
        <taxon>Ktedonobacterales</taxon>
        <taxon>Dictyobacteraceae</taxon>
        <taxon>Dictyobacter</taxon>
    </lineage>
</organism>
<dbReference type="GO" id="GO:0000287">
    <property type="term" value="F:magnesium ion binding"/>
    <property type="evidence" value="ECO:0007669"/>
    <property type="project" value="TreeGrafter"/>
</dbReference>
<dbReference type="InterPro" id="IPR000150">
    <property type="entry name" value="Cof"/>
</dbReference>
<evidence type="ECO:0000313" key="1">
    <source>
        <dbReference type="EMBL" id="GER90512.1"/>
    </source>
</evidence>
<dbReference type="GO" id="GO:0005829">
    <property type="term" value="C:cytosol"/>
    <property type="evidence" value="ECO:0007669"/>
    <property type="project" value="TreeGrafter"/>
</dbReference>
<name>A0A5J4KTL0_9CHLR</name>
<dbReference type="SUPFAM" id="SSF56784">
    <property type="entry name" value="HAD-like"/>
    <property type="match status" value="1"/>
</dbReference>
<reference evidence="1 2" key="1">
    <citation type="submission" date="2019-10" db="EMBL/GenBank/DDBJ databases">
        <title>Dictyobacter vulcani sp. nov., within the class Ktedonobacteria, isolated from soil of volcanic Mt. Zao.</title>
        <authorList>
            <person name="Zheng Y."/>
            <person name="Wang C.M."/>
            <person name="Sakai Y."/>
            <person name="Abe K."/>
            <person name="Yokota A."/>
            <person name="Yabe S."/>
        </authorList>
    </citation>
    <scope>NUCLEOTIDE SEQUENCE [LARGE SCALE GENOMIC DNA]</scope>
    <source>
        <strain evidence="1 2">W12</strain>
    </source>
</reference>
<protein>
    <submittedName>
        <fullName evidence="1">Haloacid dehalogenase</fullName>
    </submittedName>
</protein>